<feature type="domain" description="HTH tetR-type" evidence="3">
    <location>
        <begin position="32"/>
        <end position="92"/>
    </location>
</feature>
<proteinExistence type="predicted"/>
<evidence type="ECO:0000259" key="3">
    <source>
        <dbReference type="PROSITE" id="PS50977"/>
    </source>
</evidence>
<dbReference type="InterPro" id="IPR039536">
    <property type="entry name" value="TetR_C_Proteobacteria"/>
</dbReference>
<comment type="caution">
    <text evidence="4">The sequence shown here is derived from an EMBL/GenBank/DDBJ whole genome shotgun (WGS) entry which is preliminary data.</text>
</comment>
<evidence type="ECO:0000256" key="1">
    <source>
        <dbReference type="ARBA" id="ARBA00023125"/>
    </source>
</evidence>
<accession>A0ABX3XA21</accession>
<dbReference type="EMBL" id="NAFK01000139">
    <property type="protein sequence ID" value="OSJ32843.1"/>
    <property type="molecule type" value="Genomic_DNA"/>
</dbReference>
<dbReference type="PANTHER" id="PTHR30055">
    <property type="entry name" value="HTH-TYPE TRANSCRIPTIONAL REGULATOR RUTR"/>
    <property type="match status" value="1"/>
</dbReference>
<dbReference type="SUPFAM" id="SSF46689">
    <property type="entry name" value="Homeodomain-like"/>
    <property type="match status" value="1"/>
</dbReference>
<feature type="DNA-binding region" description="H-T-H motif" evidence="2">
    <location>
        <begin position="55"/>
        <end position="74"/>
    </location>
</feature>
<protein>
    <submittedName>
        <fullName evidence="4">TetR family transcriptional regulator</fullName>
    </submittedName>
</protein>
<dbReference type="Pfam" id="PF14246">
    <property type="entry name" value="TetR_C_7"/>
    <property type="match status" value="1"/>
</dbReference>
<evidence type="ECO:0000313" key="5">
    <source>
        <dbReference type="Proteomes" id="UP000193884"/>
    </source>
</evidence>
<sequence length="227" mass="25159">MAEIKITRTSDPRADRCGERRLRGRPQVRPDCETRQLIYEAARHEFSDNGYAATSIESVARRAGVSTKTLYRLIPKKAALFAGMTSDRIERFLSEINLESIDHSELDEALFAALMACANLALDKEVVALQSMVLQEAGKFSDLAGAFYRNGIQRAVKALADWLTAQQKRGLIEIDDAEEVAGMLLGMVADAPRRATMFGGVPLPSRPQIEARVRRCIGIFLRGYRAA</sequence>
<dbReference type="InterPro" id="IPR036271">
    <property type="entry name" value="Tet_transcr_reg_TetR-rel_C_sf"/>
</dbReference>
<name>A0ABX3XA21_9BRAD</name>
<reference evidence="4 5" key="1">
    <citation type="submission" date="2017-03" db="EMBL/GenBank/DDBJ databases">
        <title>Whole genome sequences of fourteen strains of Bradyrhizobium canariense and one strain of Bradyrhizobium japonicum isolated from Lupinus (Papilionoideae: Genisteae) species in Algeria.</title>
        <authorList>
            <person name="Crovadore J."/>
            <person name="Chekireb D."/>
            <person name="Brachmann A."/>
            <person name="Chablais R."/>
            <person name="Cochard B."/>
            <person name="Lefort F."/>
        </authorList>
    </citation>
    <scope>NUCLEOTIDE SEQUENCE [LARGE SCALE GENOMIC DNA]</scope>
    <source>
        <strain evidence="4 5">UBMAN05</strain>
    </source>
</reference>
<evidence type="ECO:0000313" key="4">
    <source>
        <dbReference type="EMBL" id="OSJ32843.1"/>
    </source>
</evidence>
<dbReference type="Gene3D" id="1.10.357.10">
    <property type="entry name" value="Tetracycline Repressor, domain 2"/>
    <property type="match status" value="1"/>
</dbReference>
<dbReference type="RefSeq" id="WP_085383794.1">
    <property type="nucleotide sequence ID" value="NZ_NAFJ01000123.1"/>
</dbReference>
<dbReference type="PROSITE" id="PS50977">
    <property type="entry name" value="HTH_TETR_2"/>
    <property type="match status" value="1"/>
</dbReference>
<keyword evidence="5" id="KW-1185">Reference proteome</keyword>
<dbReference type="InterPro" id="IPR001647">
    <property type="entry name" value="HTH_TetR"/>
</dbReference>
<dbReference type="InterPro" id="IPR050109">
    <property type="entry name" value="HTH-type_TetR-like_transc_reg"/>
</dbReference>
<organism evidence="4 5">
    <name type="scientific">Bradyrhizobium canariense</name>
    <dbReference type="NCBI Taxonomy" id="255045"/>
    <lineage>
        <taxon>Bacteria</taxon>
        <taxon>Pseudomonadati</taxon>
        <taxon>Pseudomonadota</taxon>
        <taxon>Alphaproteobacteria</taxon>
        <taxon>Hyphomicrobiales</taxon>
        <taxon>Nitrobacteraceae</taxon>
        <taxon>Bradyrhizobium</taxon>
    </lineage>
</organism>
<evidence type="ECO:0000256" key="2">
    <source>
        <dbReference type="PROSITE-ProRule" id="PRU00335"/>
    </source>
</evidence>
<dbReference type="SUPFAM" id="SSF48498">
    <property type="entry name" value="Tetracyclin repressor-like, C-terminal domain"/>
    <property type="match status" value="1"/>
</dbReference>
<dbReference type="Pfam" id="PF00440">
    <property type="entry name" value="TetR_N"/>
    <property type="match status" value="1"/>
</dbReference>
<dbReference type="PRINTS" id="PR00455">
    <property type="entry name" value="HTHTETR"/>
</dbReference>
<keyword evidence="1 2" id="KW-0238">DNA-binding</keyword>
<dbReference type="InterPro" id="IPR009057">
    <property type="entry name" value="Homeodomain-like_sf"/>
</dbReference>
<dbReference type="PANTHER" id="PTHR30055:SF223">
    <property type="entry name" value="HTH-TYPE TRANSCRIPTIONAL REGULATOR UIDR"/>
    <property type="match status" value="1"/>
</dbReference>
<dbReference type="Proteomes" id="UP000193884">
    <property type="component" value="Unassembled WGS sequence"/>
</dbReference>
<gene>
    <name evidence="4" type="ORF">BST63_06855</name>
</gene>